<gene>
    <name evidence="1" type="ORF">DPMN_044353</name>
</gene>
<reference evidence="1" key="1">
    <citation type="journal article" date="2019" name="bioRxiv">
        <title>The Genome of the Zebra Mussel, Dreissena polymorpha: A Resource for Invasive Species Research.</title>
        <authorList>
            <person name="McCartney M.A."/>
            <person name="Auch B."/>
            <person name="Kono T."/>
            <person name="Mallez S."/>
            <person name="Zhang Y."/>
            <person name="Obille A."/>
            <person name="Becker A."/>
            <person name="Abrahante J.E."/>
            <person name="Garbe J."/>
            <person name="Badalamenti J.P."/>
            <person name="Herman A."/>
            <person name="Mangelson H."/>
            <person name="Liachko I."/>
            <person name="Sullivan S."/>
            <person name="Sone E.D."/>
            <person name="Koren S."/>
            <person name="Silverstein K.A.T."/>
            <person name="Beckman K.B."/>
            <person name="Gohl D.M."/>
        </authorList>
    </citation>
    <scope>NUCLEOTIDE SEQUENCE</scope>
    <source>
        <strain evidence="1">Duluth1</strain>
        <tissue evidence="1">Whole animal</tissue>
    </source>
</reference>
<accession>A0A9D4D404</accession>
<name>A0A9D4D404_DREPO</name>
<comment type="caution">
    <text evidence="1">The sequence shown here is derived from an EMBL/GenBank/DDBJ whole genome shotgun (WGS) entry which is preliminary data.</text>
</comment>
<proteinExistence type="predicted"/>
<dbReference type="Proteomes" id="UP000828390">
    <property type="component" value="Unassembled WGS sequence"/>
</dbReference>
<keyword evidence="2" id="KW-1185">Reference proteome</keyword>
<sequence length="86" mass="10218">MDHVRFRGVICVINCLGLQSFDEAMLFVSRQRLSVPEQSCLNDNDKVWVKRVSRRFMFYIPPIFHVARVNSRALLFHWRVLAVLLR</sequence>
<dbReference type="AlphaFoldDB" id="A0A9D4D404"/>
<organism evidence="1 2">
    <name type="scientific">Dreissena polymorpha</name>
    <name type="common">Zebra mussel</name>
    <name type="synonym">Mytilus polymorpha</name>
    <dbReference type="NCBI Taxonomy" id="45954"/>
    <lineage>
        <taxon>Eukaryota</taxon>
        <taxon>Metazoa</taxon>
        <taxon>Spiralia</taxon>
        <taxon>Lophotrochozoa</taxon>
        <taxon>Mollusca</taxon>
        <taxon>Bivalvia</taxon>
        <taxon>Autobranchia</taxon>
        <taxon>Heteroconchia</taxon>
        <taxon>Euheterodonta</taxon>
        <taxon>Imparidentia</taxon>
        <taxon>Neoheterodontei</taxon>
        <taxon>Myida</taxon>
        <taxon>Dreissenoidea</taxon>
        <taxon>Dreissenidae</taxon>
        <taxon>Dreissena</taxon>
    </lineage>
</organism>
<reference evidence="1" key="2">
    <citation type="submission" date="2020-11" db="EMBL/GenBank/DDBJ databases">
        <authorList>
            <person name="McCartney M.A."/>
            <person name="Auch B."/>
            <person name="Kono T."/>
            <person name="Mallez S."/>
            <person name="Becker A."/>
            <person name="Gohl D.M."/>
            <person name="Silverstein K.A.T."/>
            <person name="Koren S."/>
            <person name="Bechman K.B."/>
            <person name="Herman A."/>
            <person name="Abrahante J.E."/>
            <person name="Garbe J."/>
        </authorList>
    </citation>
    <scope>NUCLEOTIDE SEQUENCE</scope>
    <source>
        <strain evidence="1">Duluth1</strain>
        <tissue evidence="1">Whole animal</tissue>
    </source>
</reference>
<evidence type="ECO:0000313" key="2">
    <source>
        <dbReference type="Proteomes" id="UP000828390"/>
    </source>
</evidence>
<evidence type="ECO:0000313" key="1">
    <source>
        <dbReference type="EMBL" id="KAH3737759.1"/>
    </source>
</evidence>
<protein>
    <submittedName>
        <fullName evidence="1">Uncharacterized protein</fullName>
    </submittedName>
</protein>
<dbReference type="EMBL" id="JAIWYP010000011">
    <property type="protein sequence ID" value="KAH3737759.1"/>
    <property type="molecule type" value="Genomic_DNA"/>
</dbReference>